<reference evidence="2 3" key="1">
    <citation type="submission" date="2015-06" db="EMBL/GenBank/DDBJ databases">
        <title>Draft genome sequencing of a biphenyl-degrading bacterium, Janthinobacterium lividum MEG1.</title>
        <authorList>
            <person name="Shimodaira J."/>
            <person name="Hatta T."/>
        </authorList>
    </citation>
    <scope>NUCLEOTIDE SEQUENCE [LARGE SCALE GENOMIC DNA]</scope>
    <source>
        <strain evidence="2 3">MEG1</strain>
    </source>
</reference>
<feature type="compositionally biased region" description="Polar residues" evidence="1">
    <location>
        <begin position="1"/>
        <end position="14"/>
    </location>
</feature>
<dbReference type="Proteomes" id="UP000179840">
    <property type="component" value="Unassembled WGS sequence"/>
</dbReference>
<evidence type="ECO:0000256" key="1">
    <source>
        <dbReference type="SAM" id="MobiDB-lite"/>
    </source>
</evidence>
<organism evidence="2 3">
    <name type="scientific">Janthinobacterium lividum</name>
    <dbReference type="NCBI Taxonomy" id="29581"/>
    <lineage>
        <taxon>Bacteria</taxon>
        <taxon>Pseudomonadati</taxon>
        <taxon>Pseudomonadota</taxon>
        <taxon>Betaproteobacteria</taxon>
        <taxon>Burkholderiales</taxon>
        <taxon>Oxalobacteraceae</taxon>
        <taxon>Janthinobacterium</taxon>
    </lineage>
</organism>
<protein>
    <submittedName>
        <fullName evidence="2">Uncharacterized protein</fullName>
    </submittedName>
</protein>
<proteinExistence type="predicted"/>
<comment type="caution">
    <text evidence="2">The sequence shown here is derived from an EMBL/GenBank/DDBJ whole genome shotgun (WGS) entry which is preliminary data.</text>
</comment>
<evidence type="ECO:0000313" key="2">
    <source>
        <dbReference type="EMBL" id="OHV99163.1"/>
    </source>
</evidence>
<dbReference type="EMBL" id="LFKP01000001">
    <property type="protein sequence ID" value="OHV99163.1"/>
    <property type="molecule type" value="Genomic_DNA"/>
</dbReference>
<evidence type="ECO:0000313" key="3">
    <source>
        <dbReference type="Proteomes" id="UP000179840"/>
    </source>
</evidence>
<feature type="region of interest" description="Disordered" evidence="1">
    <location>
        <begin position="1"/>
        <end position="60"/>
    </location>
</feature>
<sequence length="60" mass="7114">MQELRQQLQKNPSVKQVFDPWYMEADTRDQSPQTANEQRSKNETIHADHLHLTLNDPQIL</sequence>
<dbReference type="AlphaFoldDB" id="A0A1S1UIY4"/>
<gene>
    <name evidence="2" type="ORF">AKG95_00785</name>
</gene>
<accession>A0A1S1UIY4</accession>
<feature type="compositionally biased region" description="Basic and acidic residues" evidence="1">
    <location>
        <begin position="38"/>
        <end position="51"/>
    </location>
</feature>
<name>A0A1S1UIY4_9BURK</name>